<sequence>MTRLVLLAVALFVALLVGVAYAIVYVPSSASITGNTITAASLADAACAGTAEVPEDVYSNDGRTVTGIIIVCVSE</sequence>
<dbReference type="EMBL" id="LAZR01030076">
    <property type="protein sequence ID" value="KKL57693.1"/>
    <property type="molecule type" value="Genomic_DNA"/>
</dbReference>
<evidence type="ECO:0000313" key="1">
    <source>
        <dbReference type="EMBL" id="KKL57693.1"/>
    </source>
</evidence>
<gene>
    <name evidence="1" type="ORF">LCGC14_2232840</name>
</gene>
<dbReference type="AlphaFoldDB" id="A0A0F9D7G6"/>
<name>A0A0F9D7G6_9ZZZZ</name>
<reference evidence="1" key="1">
    <citation type="journal article" date="2015" name="Nature">
        <title>Complex archaea that bridge the gap between prokaryotes and eukaryotes.</title>
        <authorList>
            <person name="Spang A."/>
            <person name="Saw J.H."/>
            <person name="Jorgensen S.L."/>
            <person name="Zaremba-Niedzwiedzka K."/>
            <person name="Martijn J."/>
            <person name="Lind A.E."/>
            <person name="van Eijk R."/>
            <person name="Schleper C."/>
            <person name="Guy L."/>
            <person name="Ettema T.J."/>
        </authorList>
    </citation>
    <scope>NUCLEOTIDE SEQUENCE</scope>
</reference>
<comment type="caution">
    <text evidence="1">The sequence shown here is derived from an EMBL/GenBank/DDBJ whole genome shotgun (WGS) entry which is preliminary data.</text>
</comment>
<organism evidence="1">
    <name type="scientific">marine sediment metagenome</name>
    <dbReference type="NCBI Taxonomy" id="412755"/>
    <lineage>
        <taxon>unclassified sequences</taxon>
        <taxon>metagenomes</taxon>
        <taxon>ecological metagenomes</taxon>
    </lineage>
</organism>
<proteinExistence type="predicted"/>
<protein>
    <submittedName>
        <fullName evidence="1">Uncharacterized protein</fullName>
    </submittedName>
</protein>
<accession>A0A0F9D7G6</accession>